<sequence length="252" mass="27947">MPYPLFDAHCHIIDSRFPLESNHGYTPPPYTAEHYQMDASALGITGGAVVSGSFQGFDQTYLISALDTLGPHYVGVTQLPETVGDDTILSLEQAGVRAIRFNARRGGSAGLNELERFSRRIHELAGWHVELYIDSRALADLMPRLKHVPKLVIDHLGLSTQGLPSLLSLVERGAWVKATGFSRGDLDIARTLKAISAINPDALLFGTDLPSTRAPRPFNRCDIRLIQEALEESLMRKVFYENAIQLYRPKTH</sequence>
<evidence type="ECO:0000259" key="1">
    <source>
        <dbReference type="Pfam" id="PF04909"/>
    </source>
</evidence>
<gene>
    <name evidence="2" type="ORF">GCM10009425_31980</name>
</gene>
<protein>
    <submittedName>
        <fullName evidence="2">2-pyrone-4,6-dicarboxylate hydrolase</fullName>
    </submittedName>
</protein>
<organism evidence="2 3">
    <name type="scientific">Pseudomonas asuensis</name>
    <dbReference type="NCBI Taxonomy" id="1825787"/>
    <lineage>
        <taxon>Bacteria</taxon>
        <taxon>Pseudomonadati</taxon>
        <taxon>Pseudomonadota</taxon>
        <taxon>Gammaproteobacteria</taxon>
        <taxon>Pseudomonadales</taxon>
        <taxon>Pseudomonadaceae</taxon>
        <taxon>Pseudomonas</taxon>
    </lineage>
</organism>
<dbReference type="InterPro" id="IPR032466">
    <property type="entry name" value="Metal_Hydrolase"/>
</dbReference>
<reference evidence="3" key="1">
    <citation type="journal article" date="2019" name="Int. J. Syst. Evol. Microbiol.">
        <title>The Global Catalogue of Microorganisms (GCM) 10K type strain sequencing project: providing services to taxonomists for standard genome sequencing and annotation.</title>
        <authorList>
            <consortium name="The Broad Institute Genomics Platform"/>
            <consortium name="The Broad Institute Genome Sequencing Center for Infectious Disease"/>
            <person name="Wu L."/>
            <person name="Ma J."/>
        </authorList>
    </citation>
    <scope>NUCLEOTIDE SEQUENCE [LARGE SCALE GENOMIC DNA]</scope>
    <source>
        <strain evidence="3">JCM 13501</strain>
    </source>
</reference>
<dbReference type="GO" id="GO:0016787">
    <property type="term" value="F:hydrolase activity"/>
    <property type="evidence" value="ECO:0007669"/>
    <property type="project" value="UniProtKB-KW"/>
</dbReference>
<dbReference type="PANTHER" id="PTHR35563">
    <property type="entry name" value="BARREL METAL-DEPENDENT HYDROLASE, PUTATIVE (AFU_ORTHOLOGUE AFUA_1G16240)-RELATED"/>
    <property type="match status" value="1"/>
</dbReference>
<keyword evidence="2" id="KW-0378">Hydrolase</keyword>
<dbReference type="Proteomes" id="UP000616499">
    <property type="component" value="Unassembled WGS sequence"/>
</dbReference>
<keyword evidence="3" id="KW-1185">Reference proteome</keyword>
<dbReference type="Gene3D" id="3.20.20.140">
    <property type="entry name" value="Metal-dependent hydrolases"/>
    <property type="match status" value="1"/>
</dbReference>
<evidence type="ECO:0000313" key="2">
    <source>
        <dbReference type="EMBL" id="GGM18696.1"/>
    </source>
</evidence>
<dbReference type="Pfam" id="PF04909">
    <property type="entry name" value="Amidohydro_2"/>
    <property type="match status" value="1"/>
</dbReference>
<evidence type="ECO:0000313" key="3">
    <source>
        <dbReference type="Proteomes" id="UP000616499"/>
    </source>
</evidence>
<name>A0ABQ2GYN1_9PSED</name>
<feature type="domain" description="Amidohydrolase-related" evidence="1">
    <location>
        <begin position="7"/>
        <end position="248"/>
    </location>
</feature>
<accession>A0ABQ2GYN1</accession>
<proteinExistence type="predicted"/>
<dbReference type="RefSeq" id="WP_188867128.1">
    <property type="nucleotide sequence ID" value="NZ_BMNW01000007.1"/>
</dbReference>
<dbReference type="SUPFAM" id="SSF51556">
    <property type="entry name" value="Metallo-dependent hydrolases"/>
    <property type="match status" value="1"/>
</dbReference>
<dbReference type="InterPro" id="IPR052358">
    <property type="entry name" value="Aro_Compnd_Degr_Hydrolases"/>
</dbReference>
<dbReference type="EMBL" id="BMNW01000007">
    <property type="protein sequence ID" value="GGM18696.1"/>
    <property type="molecule type" value="Genomic_DNA"/>
</dbReference>
<dbReference type="PANTHER" id="PTHR35563:SF2">
    <property type="entry name" value="BARREL METAL-DEPENDENT HYDROLASE, PUTATIVE (AFU_ORTHOLOGUE AFUA_1G16240)-RELATED"/>
    <property type="match status" value="1"/>
</dbReference>
<dbReference type="InterPro" id="IPR006680">
    <property type="entry name" value="Amidohydro-rel"/>
</dbReference>
<comment type="caution">
    <text evidence="2">The sequence shown here is derived from an EMBL/GenBank/DDBJ whole genome shotgun (WGS) entry which is preliminary data.</text>
</comment>